<dbReference type="OrthoDB" id="9759894at2"/>
<comment type="function">
    <text evidence="1">Part of the tripartite ATP-independent periplasmic (TRAP) transport system.</text>
</comment>
<evidence type="ECO:0000256" key="2">
    <source>
        <dbReference type="SAM" id="Phobius"/>
    </source>
</evidence>
<dbReference type="AlphaFoldDB" id="A0A5C5GDG3"/>
<dbReference type="RefSeq" id="WP_140192702.1">
    <property type="nucleotide sequence ID" value="NZ_CP065915.1"/>
</dbReference>
<dbReference type="InterPro" id="IPR010656">
    <property type="entry name" value="DctM"/>
</dbReference>
<feature type="transmembrane region" description="Helical" evidence="2">
    <location>
        <begin position="557"/>
        <end position="576"/>
    </location>
</feature>
<evidence type="ECO:0000256" key="1">
    <source>
        <dbReference type="RuleBase" id="RU369079"/>
    </source>
</evidence>
<organism evidence="4 5">
    <name type="scientific">Pelagovum pacificum</name>
    <dbReference type="NCBI Taxonomy" id="2588711"/>
    <lineage>
        <taxon>Bacteria</taxon>
        <taxon>Pseudomonadati</taxon>
        <taxon>Pseudomonadota</taxon>
        <taxon>Alphaproteobacteria</taxon>
        <taxon>Rhodobacterales</taxon>
        <taxon>Paracoccaceae</taxon>
        <taxon>Pelagovum</taxon>
    </lineage>
</organism>
<feature type="domain" description="TRAP C4-dicarboxylate transport system permease DctM subunit" evidence="3">
    <location>
        <begin position="119"/>
        <end position="564"/>
    </location>
</feature>
<keyword evidence="1" id="KW-0997">Cell inner membrane</keyword>
<accession>A0A5C5GDG3</accession>
<evidence type="ECO:0000259" key="3">
    <source>
        <dbReference type="Pfam" id="PF06808"/>
    </source>
</evidence>
<dbReference type="PANTHER" id="PTHR43849">
    <property type="entry name" value="BLL3936 PROTEIN"/>
    <property type="match status" value="1"/>
</dbReference>
<keyword evidence="5" id="KW-1185">Reference proteome</keyword>
<feature type="transmembrane region" description="Helical" evidence="2">
    <location>
        <begin position="431"/>
        <end position="455"/>
    </location>
</feature>
<comment type="subcellular location">
    <subcellularLocation>
        <location evidence="1">Cell inner membrane</location>
        <topology evidence="1">Multi-pass membrane protein</topology>
    </subcellularLocation>
</comment>
<feature type="transmembrane region" description="Helical" evidence="2">
    <location>
        <begin position="616"/>
        <end position="643"/>
    </location>
</feature>
<dbReference type="GO" id="GO:0022857">
    <property type="term" value="F:transmembrane transporter activity"/>
    <property type="evidence" value="ECO:0007669"/>
    <property type="project" value="UniProtKB-UniRule"/>
</dbReference>
<keyword evidence="2" id="KW-0812">Transmembrane</keyword>
<feature type="transmembrane region" description="Helical" evidence="2">
    <location>
        <begin position="185"/>
        <end position="207"/>
    </location>
</feature>
<feature type="transmembrane region" description="Helical" evidence="2">
    <location>
        <begin position="491"/>
        <end position="522"/>
    </location>
</feature>
<feature type="transmembrane region" description="Helical" evidence="2">
    <location>
        <begin position="379"/>
        <end position="400"/>
    </location>
</feature>
<keyword evidence="1" id="KW-0813">Transport</keyword>
<feature type="transmembrane region" description="Helical" evidence="2">
    <location>
        <begin position="105"/>
        <end position="123"/>
    </location>
</feature>
<sequence length="668" mass="70195">MTSTPDDALHPIEQPRMVVRAIAVIGIALSLFQLYTAGVQPLGLFFQRPIHLGFVLVLCFLIYPAFGRHRARGVAGWIIDGILIVMSIGAGAWVPLNIDIIANQIFPRTIDIVMGVATIIVVLEAARRAVGLGMTLIGVFFLVYAFAGNRGELPIFADWMPGILNHRGYSLDRVASQMTLGAEGIFGIPLGVAATFVFIFVLFGAFLEVTGAGKFFIDLAYAAAGKQRGGPAKAAVIASAGMGSISGSAIANVVTTGAFTIPLMKKLGYRPAQAGGIEAAASTGGQIMPPLMGAGAFLMSEFTRIPYVDIVLISIFPAVLYFGTVYLLVHIAAVKQGMTGLAAEDLPDTRKVLAEGWHFLLPLVALVALLVAGYSPMRVGFYAILSIIAAASARALWTFAASGPTVSGFVSLCRRGIVLTLEALELGARNAVAVSVACAVAGIIVGVVGLTGLGLKFSAMMIAFSGGNVVLALILVLLASLVLGMGLPVTAAYIVLIILVGPALTEEFGIPLLIAHLVVFWYSQDSNVTPPVALAGFAGAAIAGSKPMETSVQAWKYAKGLYLIPLFMVFNEEIILGGPLPLVLWGGALAILGLVAFAAVLEGFLWRPMPIWMRLLLLPGVVALFWPGLIVEAAGFVLVAVLLGMNWLHARREKDLPGGPPWVQSALD</sequence>
<dbReference type="EMBL" id="VFFF01000001">
    <property type="protein sequence ID" value="TNY32021.1"/>
    <property type="molecule type" value="Genomic_DNA"/>
</dbReference>
<feature type="transmembrane region" description="Helical" evidence="2">
    <location>
        <begin position="50"/>
        <end position="67"/>
    </location>
</feature>
<feature type="transmembrane region" description="Helical" evidence="2">
    <location>
        <begin position="18"/>
        <end position="38"/>
    </location>
</feature>
<name>A0A5C5GDG3_9RHOB</name>
<dbReference type="Pfam" id="PF06808">
    <property type="entry name" value="DctM"/>
    <property type="match status" value="1"/>
</dbReference>
<feature type="transmembrane region" description="Helical" evidence="2">
    <location>
        <begin position="74"/>
        <end position="93"/>
    </location>
</feature>
<dbReference type="NCBIfam" id="TIGR02123">
    <property type="entry name" value="TRAP_fused"/>
    <property type="match status" value="1"/>
</dbReference>
<evidence type="ECO:0000313" key="5">
    <source>
        <dbReference type="Proteomes" id="UP000314011"/>
    </source>
</evidence>
<gene>
    <name evidence="4" type="ORF">FHY64_01585</name>
</gene>
<dbReference type="PANTHER" id="PTHR43849:SF2">
    <property type="entry name" value="BLL3936 PROTEIN"/>
    <property type="match status" value="1"/>
</dbReference>
<dbReference type="InterPro" id="IPR011853">
    <property type="entry name" value="TRAP_DctM-Dct_fused"/>
</dbReference>
<dbReference type="Proteomes" id="UP000314011">
    <property type="component" value="Unassembled WGS sequence"/>
</dbReference>
<protein>
    <submittedName>
        <fullName evidence="4">TRAP transporter fused permease subunit</fullName>
    </submittedName>
</protein>
<feature type="transmembrane region" description="Helical" evidence="2">
    <location>
        <begin position="582"/>
        <end position="604"/>
    </location>
</feature>
<feature type="transmembrane region" description="Helical" evidence="2">
    <location>
        <begin position="130"/>
        <end position="147"/>
    </location>
</feature>
<keyword evidence="2" id="KW-0472">Membrane</keyword>
<keyword evidence="2" id="KW-1133">Transmembrane helix</keyword>
<keyword evidence="1" id="KW-1003">Cell membrane</keyword>
<reference evidence="4 5" key="1">
    <citation type="submission" date="2019-06" db="EMBL/GenBank/DDBJ databases">
        <title>Genome of new Rhodobacteraceae sp. SM1903.</title>
        <authorList>
            <person name="Ren X."/>
        </authorList>
    </citation>
    <scope>NUCLEOTIDE SEQUENCE [LARGE SCALE GENOMIC DNA]</scope>
    <source>
        <strain evidence="4 5">SM1903</strain>
    </source>
</reference>
<dbReference type="GO" id="GO:0005886">
    <property type="term" value="C:plasma membrane"/>
    <property type="evidence" value="ECO:0007669"/>
    <property type="project" value="UniProtKB-SubCell"/>
</dbReference>
<feature type="transmembrane region" description="Helical" evidence="2">
    <location>
        <begin position="528"/>
        <end position="545"/>
    </location>
</feature>
<proteinExistence type="predicted"/>
<feature type="transmembrane region" description="Helical" evidence="2">
    <location>
        <begin position="307"/>
        <end position="332"/>
    </location>
</feature>
<evidence type="ECO:0000313" key="4">
    <source>
        <dbReference type="EMBL" id="TNY32021.1"/>
    </source>
</evidence>
<feature type="transmembrane region" description="Helical" evidence="2">
    <location>
        <begin position="461"/>
        <end position="484"/>
    </location>
</feature>
<feature type="transmembrane region" description="Helical" evidence="2">
    <location>
        <begin position="352"/>
        <end position="372"/>
    </location>
</feature>
<comment type="caution">
    <text evidence="4">The sequence shown here is derived from an EMBL/GenBank/DDBJ whole genome shotgun (WGS) entry which is preliminary data.</text>
</comment>